<feature type="region of interest" description="Disordered" evidence="14">
    <location>
        <begin position="366"/>
        <end position="392"/>
    </location>
</feature>
<dbReference type="EMBL" id="CAJOBO010000157">
    <property type="protein sequence ID" value="CAF4146836.1"/>
    <property type="molecule type" value="Genomic_DNA"/>
</dbReference>
<evidence type="ECO:0000256" key="2">
    <source>
        <dbReference type="ARBA" id="ARBA00006485"/>
    </source>
</evidence>
<dbReference type="EMBL" id="CAJNYU010003362">
    <property type="protein sequence ID" value="CAF3665933.1"/>
    <property type="molecule type" value="Genomic_DNA"/>
</dbReference>
<dbReference type="EMBL" id="CAJNYV010000858">
    <property type="protein sequence ID" value="CAF3390442.1"/>
    <property type="molecule type" value="Genomic_DNA"/>
</dbReference>
<evidence type="ECO:0000313" key="25">
    <source>
        <dbReference type="EMBL" id="CAF4524290.1"/>
    </source>
</evidence>
<dbReference type="GO" id="GO:0005524">
    <property type="term" value="F:ATP binding"/>
    <property type="evidence" value="ECO:0007669"/>
    <property type="project" value="UniProtKB-UniRule"/>
</dbReference>
<evidence type="ECO:0000256" key="4">
    <source>
        <dbReference type="ARBA" id="ARBA00022679"/>
    </source>
</evidence>
<proteinExistence type="inferred from homology"/>
<evidence type="ECO:0000256" key="1">
    <source>
        <dbReference type="ARBA" id="ARBA00004123"/>
    </source>
</evidence>
<evidence type="ECO:0000256" key="6">
    <source>
        <dbReference type="ARBA" id="ARBA00022777"/>
    </source>
</evidence>
<dbReference type="OrthoDB" id="6284126at2759"/>
<dbReference type="Proteomes" id="UP000663833">
    <property type="component" value="Unassembled WGS sequence"/>
</dbReference>
<dbReference type="InterPro" id="IPR017441">
    <property type="entry name" value="Protein_kinase_ATP_BS"/>
</dbReference>
<evidence type="ECO:0000259" key="15">
    <source>
        <dbReference type="PROSITE" id="PS50011"/>
    </source>
</evidence>
<evidence type="ECO:0000256" key="12">
    <source>
        <dbReference type="PROSITE-ProRule" id="PRU10141"/>
    </source>
</evidence>
<feature type="compositionally biased region" description="Low complexity" evidence="14">
    <location>
        <begin position="370"/>
        <end position="380"/>
    </location>
</feature>
<gene>
    <name evidence="20" type="ORF">FME351_LOCUS25372</name>
    <name evidence="18" type="ORF">GRG538_LOCUS14185</name>
    <name evidence="21" type="ORF">HFQ381_LOCUS4101</name>
    <name evidence="17" type="ORF">KIK155_LOCUS7150</name>
    <name evidence="19" type="ORF">LUA448_LOCUS26841</name>
    <name evidence="24" type="ORF">QYT958_LOCUS5206</name>
    <name evidence="16" type="ORF">TIS948_LOCUS5096</name>
    <name evidence="25" type="ORF">TOA249_LOCUS5242</name>
    <name evidence="23" type="ORF">TSG867_LOCUS14322</name>
    <name evidence="22" type="ORF">UJA718_LOCUS15026</name>
</gene>
<dbReference type="PROSITE" id="PS00107">
    <property type="entry name" value="PROTEIN_KINASE_ATP"/>
    <property type="match status" value="1"/>
</dbReference>
<evidence type="ECO:0000313" key="27">
    <source>
        <dbReference type="Proteomes" id="UP000663873"/>
    </source>
</evidence>
<comment type="similarity">
    <text evidence="2">Belongs to the protein kinase superfamily. CMGC Ser/Thr protein kinase family. CDC2/CDKX subfamily.</text>
</comment>
<feature type="binding site" evidence="12">
    <location>
        <position position="52"/>
    </location>
    <ligand>
        <name>ATP</name>
        <dbReference type="ChEBI" id="CHEBI:30616"/>
    </ligand>
</feature>
<evidence type="ECO:0000256" key="5">
    <source>
        <dbReference type="ARBA" id="ARBA00022741"/>
    </source>
</evidence>
<evidence type="ECO:0000256" key="7">
    <source>
        <dbReference type="ARBA" id="ARBA00022840"/>
    </source>
</evidence>
<dbReference type="EMBL" id="CAJNXB010000574">
    <property type="protein sequence ID" value="CAF3071150.1"/>
    <property type="molecule type" value="Genomic_DNA"/>
</dbReference>
<accession>A0A817MRE0</accession>
<keyword evidence="4" id="KW-0808">Transferase</keyword>
<dbReference type="Pfam" id="PF00069">
    <property type="entry name" value="Pkinase"/>
    <property type="match status" value="1"/>
</dbReference>
<dbReference type="Proteomes" id="UP000663851">
    <property type="component" value="Unassembled WGS sequence"/>
</dbReference>
<evidence type="ECO:0000256" key="14">
    <source>
        <dbReference type="SAM" id="MobiDB-lite"/>
    </source>
</evidence>
<dbReference type="CDD" id="cd07842">
    <property type="entry name" value="STKc_CDK8_like"/>
    <property type="match status" value="1"/>
</dbReference>
<dbReference type="Gene3D" id="3.30.200.20">
    <property type="entry name" value="Phosphorylase Kinase, domain 1"/>
    <property type="match status" value="1"/>
</dbReference>
<evidence type="ECO:0000313" key="19">
    <source>
        <dbReference type="EMBL" id="CAF3528552.1"/>
    </source>
</evidence>
<dbReference type="FunFam" id="1.10.510.10:FF:000088">
    <property type="entry name" value="cyclin-dependent kinase 8 isoform X1"/>
    <property type="match status" value="1"/>
</dbReference>
<keyword evidence="6" id="KW-0418">Kinase</keyword>
<dbReference type="InterPro" id="IPR008271">
    <property type="entry name" value="Ser/Thr_kinase_AS"/>
</dbReference>
<evidence type="ECO:0000313" key="24">
    <source>
        <dbReference type="EMBL" id="CAF4507590.1"/>
    </source>
</evidence>
<dbReference type="GO" id="GO:0016592">
    <property type="term" value="C:mediator complex"/>
    <property type="evidence" value="ECO:0007669"/>
    <property type="project" value="TreeGrafter"/>
</dbReference>
<organism evidence="16 26">
    <name type="scientific">Rotaria socialis</name>
    <dbReference type="NCBI Taxonomy" id="392032"/>
    <lineage>
        <taxon>Eukaryota</taxon>
        <taxon>Metazoa</taxon>
        <taxon>Spiralia</taxon>
        <taxon>Gnathifera</taxon>
        <taxon>Rotifera</taxon>
        <taxon>Eurotatoria</taxon>
        <taxon>Bdelloidea</taxon>
        <taxon>Philodinida</taxon>
        <taxon>Philodinidae</taxon>
        <taxon>Rotaria</taxon>
    </lineage>
</organism>
<dbReference type="PROSITE" id="PS00108">
    <property type="entry name" value="PROTEIN_KINASE_ST"/>
    <property type="match status" value="1"/>
</dbReference>
<dbReference type="Proteomes" id="UP000663825">
    <property type="component" value="Unassembled WGS sequence"/>
</dbReference>
<dbReference type="Proteomes" id="UP000663865">
    <property type="component" value="Unassembled WGS sequence"/>
</dbReference>
<reference evidence="16" key="1">
    <citation type="submission" date="2021-02" db="EMBL/GenBank/DDBJ databases">
        <authorList>
            <person name="Nowell W R."/>
        </authorList>
    </citation>
    <scope>NUCLEOTIDE SEQUENCE</scope>
</reference>
<dbReference type="PROSITE" id="PS50011">
    <property type="entry name" value="PROTEIN_KINASE_DOM"/>
    <property type="match status" value="1"/>
</dbReference>
<comment type="catalytic activity">
    <reaction evidence="10">
        <text>L-seryl-[protein] + ATP = O-phospho-L-seryl-[protein] + ADP + H(+)</text>
        <dbReference type="Rhea" id="RHEA:17989"/>
        <dbReference type="Rhea" id="RHEA-COMP:9863"/>
        <dbReference type="Rhea" id="RHEA-COMP:11604"/>
        <dbReference type="ChEBI" id="CHEBI:15378"/>
        <dbReference type="ChEBI" id="CHEBI:29999"/>
        <dbReference type="ChEBI" id="CHEBI:30616"/>
        <dbReference type="ChEBI" id="CHEBI:83421"/>
        <dbReference type="ChEBI" id="CHEBI:456216"/>
        <dbReference type="EC" id="2.7.11.22"/>
    </reaction>
</comment>
<evidence type="ECO:0000313" key="21">
    <source>
        <dbReference type="EMBL" id="CAF4146836.1"/>
    </source>
</evidence>
<dbReference type="SUPFAM" id="SSF56112">
    <property type="entry name" value="Protein kinase-like (PK-like)"/>
    <property type="match status" value="1"/>
</dbReference>
<dbReference type="EMBL" id="CAJOBR010000424">
    <property type="protein sequence ID" value="CAF4507590.1"/>
    <property type="molecule type" value="Genomic_DNA"/>
</dbReference>
<keyword evidence="7 12" id="KW-0067">ATP-binding</keyword>
<dbReference type="EMBL" id="CAJOBP010002181">
    <property type="protein sequence ID" value="CAF4339284.1"/>
    <property type="molecule type" value="Genomic_DNA"/>
</dbReference>
<evidence type="ECO:0000313" key="16">
    <source>
        <dbReference type="EMBL" id="CAF3071150.1"/>
    </source>
</evidence>
<evidence type="ECO:0000256" key="11">
    <source>
        <dbReference type="ARBA" id="ARBA00049280"/>
    </source>
</evidence>
<dbReference type="SMART" id="SM00220">
    <property type="entry name" value="S_TKc"/>
    <property type="match status" value="1"/>
</dbReference>
<evidence type="ECO:0000313" key="20">
    <source>
        <dbReference type="EMBL" id="CAF3665933.1"/>
    </source>
</evidence>
<keyword evidence="27" id="KW-1185">Reference proteome</keyword>
<evidence type="ECO:0000313" key="26">
    <source>
        <dbReference type="Proteomes" id="UP000663825"/>
    </source>
</evidence>
<evidence type="ECO:0000313" key="18">
    <source>
        <dbReference type="EMBL" id="CAF3450601.1"/>
    </source>
</evidence>
<dbReference type="Proteomes" id="UP000663869">
    <property type="component" value="Unassembled WGS sequence"/>
</dbReference>
<dbReference type="Proteomes" id="UP000663848">
    <property type="component" value="Unassembled WGS sequence"/>
</dbReference>
<evidence type="ECO:0000313" key="22">
    <source>
        <dbReference type="EMBL" id="CAF4339284.1"/>
    </source>
</evidence>
<dbReference type="EMBL" id="CAJNYT010002181">
    <property type="protein sequence ID" value="CAF3450601.1"/>
    <property type="molecule type" value="Genomic_DNA"/>
</dbReference>
<dbReference type="Proteomes" id="UP000663873">
    <property type="component" value="Unassembled WGS sequence"/>
</dbReference>
<dbReference type="Proteomes" id="UP000663872">
    <property type="component" value="Unassembled WGS sequence"/>
</dbReference>
<dbReference type="EMBL" id="CAJOBS010000209">
    <property type="protein sequence ID" value="CAF4524290.1"/>
    <property type="molecule type" value="Genomic_DNA"/>
</dbReference>
<sequence>MDFEFRAQRDQDRRSVEDLFEFQGRMIGRGTYGKVFKAKRKDRTDTTDYALKQIDATGQSMSNSAIREIALLRELNHINLINLQRVFLSHEDRRVSLLFDFAEHDLWHIIKYHRAAKAAKKTVPCAPGMIKSILYQILAGIHYLHSNWVLHRDLKPANILLMGDGPERGRVKIADMGFARLFNAPLVPLSKIDPVVVTLWYRSPELLLGSHHHTKAIDLWAIGCILYELLTLEPLFHCKQDDIKASSPFNRDALEKMFQVLGYPSDNDWPGIKQLPDHPRLSKEGFRAIHYGHCSIEQWMKKVFPNGHPSFSLDLMKRFLTFDPNKRITAEYALTDPFFKQLPLPHHDAFYGMDIPYGKREFIVEEEDQQQQQQQTAAQQAPPPMEESSIQVTQENCHAPVHKMILIPEQHPHVHLLAMQENHEPLAKRLKTQEPPSFYAQKPLVSSQMLSIHQQLRR</sequence>
<comment type="subcellular location">
    <subcellularLocation>
        <location evidence="1">Nucleus</location>
    </subcellularLocation>
</comment>
<dbReference type="GO" id="GO:0004693">
    <property type="term" value="F:cyclin-dependent protein serine/threonine kinase activity"/>
    <property type="evidence" value="ECO:0007669"/>
    <property type="project" value="UniProtKB-EC"/>
</dbReference>
<protein>
    <recommendedName>
        <fullName evidence="15">Protein kinase domain-containing protein</fullName>
    </recommendedName>
</protein>
<dbReference type="Proteomes" id="UP000663862">
    <property type="component" value="Unassembled WGS sequence"/>
</dbReference>
<keyword evidence="5 12" id="KW-0547">Nucleotide-binding</keyword>
<dbReference type="EMBL" id="CAJOBQ010000792">
    <property type="protein sequence ID" value="CAF4418404.1"/>
    <property type="molecule type" value="Genomic_DNA"/>
</dbReference>
<dbReference type="InterPro" id="IPR050108">
    <property type="entry name" value="CDK"/>
</dbReference>
<evidence type="ECO:0000313" key="17">
    <source>
        <dbReference type="EMBL" id="CAF3390442.1"/>
    </source>
</evidence>
<dbReference type="InterPro" id="IPR011009">
    <property type="entry name" value="Kinase-like_dom_sf"/>
</dbReference>
<comment type="catalytic activity">
    <reaction evidence="11">
        <text>[DNA-directed RNA polymerase] + ATP = phospho-[DNA-directed RNA polymerase] + ADP + H(+)</text>
        <dbReference type="Rhea" id="RHEA:10216"/>
        <dbReference type="Rhea" id="RHEA-COMP:11321"/>
        <dbReference type="Rhea" id="RHEA-COMP:11322"/>
        <dbReference type="ChEBI" id="CHEBI:15378"/>
        <dbReference type="ChEBI" id="CHEBI:30616"/>
        <dbReference type="ChEBI" id="CHEBI:43176"/>
        <dbReference type="ChEBI" id="CHEBI:68546"/>
        <dbReference type="ChEBI" id="CHEBI:456216"/>
        <dbReference type="EC" id="2.7.11.23"/>
    </reaction>
</comment>
<feature type="domain" description="Protein kinase" evidence="15">
    <location>
        <begin position="21"/>
        <end position="339"/>
    </location>
</feature>
<dbReference type="Proteomes" id="UP000663838">
    <property type="component" value="Unassembled WGS sequence"/>
</dbReference>
<evidence type="ECO:0000256" key="8">
    <source>
        <dbReference type="ARBA" id="ARBA00023242"/>
    </source>
</evidence>
<evidence type="ECO:0000313" key="23">
    <source>
        <dbReference type="EMBL" id="CAF4418404.1"/>
    </source>
</evidence>
<evidence type="ECO:0000256" key="3">
    <source>
        <dbReference type="ARBA" id="ARBA00022527"/>
    </source>
</evidence>
<dbReference type="EMBL" id="CAJNYD010003609">
    <property type="protein sequence ID" value="CAF3528552.1"/>
    <property type="molecule type" value="Genomic_DNA"/>
</dbReference>
<evidence type="ECO:0000256" key="9">
    <source>
        <dbReference type="ARBA" id="ARBA00047811"/>
    </source>
</evidence>
<dbReference type="PANTHER" id="PTHR24056">
    <property type="entry name" value="CELL DIVISION PROTEIN KINASE"/>
    <property type="match status" value="1"/>
</dbReference>
<comment type="catalytic activity">
    <reaction evidence="9">
        <text>L-threonyl-[protein] + ATP = O-phospho-L-threonyl-[protein] + ADP + H(+)</text>
        <dbReference type="Rhea" id="RHEA:46608"/>
        <dbReference type="Rhea" id="RHEA-COMP:11060"/>
        <dbReference type="Rhea" id="RHEA-COMP:11605"/>
        <dbReference type="ChEBI" id="CHEBI:15378"/>
        <dbReference type="ChEBI" id="CHEBI:30013"/>
        <dbReference type="ChEBI" id="CHEBI:30616"/>
        <dbReference type="ChEBI" id="CHEBI:61977"/>
        <dbReference type="ChEBI" id="CHEBI:456216"/>
        <dbReference type="EC" id="2.7.11.22"/>
    </reaction>
</comment>
<dbReference type="InterPro" id="IPR000719">
    <property type="entry name" value="Prot_kinase_dom"/>
</dbReference>
<dbReference type="AlphaFoldDB" id="A0A817MRE0"/>
<dbReference type="GO" id="GO:0008353">
    <property type="term" value="F:RNA polymerase II CTD heptapeptide repeat kinase activity"/>
    <property type="evidence" value="ECO:0007669"/>
    <property type="project" value="UniProtKB-EC"/>
</dbReference>
<name>A0A817MRE0_9BILA</name>
<evidence type="ECO:0000256" key="10">
    <source>
        <dbReference type="ARBA" id="ARBA00048367"/>
    </source>
</evidence>
<dbReference type="PANTHER" id="PTHR24056:SF495">
    <property type="entry name" value="CYCLIN-DEPENDENT KINASE 8-RELATED"/>
    <property type="match status" value="1"/>
</dbReference>
<keyword evidence="3 13" id="KW-0723">Serine/threonine-protein kinase</keyword>
<keyword evidence="8" id="KW-0539">Nucleus</keyword>
<evidence type="ECO:0000256" key="13">
    <source>
        <dbReference type="RuleBase" id="RU000304"/>
    </source>
</evidence>
<comment type="caution">
    <text evidence="16">The sequence shown here is derived from an EMBL/GenBank/DDBJ whole genome shotgun (WGS) entry which is preliminary data.</text>
</comment>
<dbReference type="Gene3D" id="1.10.510.10">
    <property type="entry name" value="Transferase(Phosphotransferase) domain 1"/>
    <property type="match status" value="1"/>
</dbReference>